<dbReference type="InParanoid" id="A0A2R5GMT8"/>
<keyword evidence="2" id="KW-1185">Reference proteome</keyword>
<accession>A0A2R5GMT8</accession>
<name>A0A2R5GMT8_9STRA</name>
<dbReference type="EMBL" id="BEYU01000116">
    <property type="protein sequence ID" value="GBG32212.1"/>
    <property type="molecule type" value="Genomic_DNA"/>
</dbReference>
<evidence type="ECO:0000313" key="2">
    <source>
        <dbReference type="Proteomes" id="UP000241890"/>
    </source>
</evidence>
<protein>
    <submittedName>
        <fullName evidence="1">Uncharacterized protein</fullName>
    </submittedName>
</protein>
<comment type="caution">
    <text evidence="1">The sequence shown here is derived from an EMBL/GenBank/DDBJ whole genome shotgun (WGS) entry which is preliminary data.</text>
</comment>
<sequence>MTPTAQQLGMISAENDRDVRILLGNPGGPARRNLGRTKCSKVAFRRSHAYFVHSTRFGCATSPLPPTVPTSDVLVDDQSACMVGQIPVYQQPTKVCKRKIFSGATRFANPSFYVSPDCPPSRFQIVTVDKIPLAKFQQYLVFAFARDPVSRALSIFTYCRGLRSGPKATLVDILGRCDRLNQHLQIVVDLVNRGRRVDLPPLPSVHELVAKSNFDPKSKSQSLDRCDATCIKALRTGTFASDFVLWDRLSSS</sequence>
<gene>
    <name evidence="1" type="ORF">FCC1311_084372</name>
</gene>
<reference evidence="1 2" key="1">
    <citation type="submission" date="2017-12" db="EMBL/GenBank/DDBJ databases">
        <title>Sequencing, de novo assembly and annotation of complete genome of a new Thraustochytrid species, strain FCC1311.</title>
        <authorList>
            <person name="Sedici K."/>
            <person name="Godart F."/>
            <person name="Aiese Cigliano R."/>
            <person name="Sanseverino W."/>
            <person name="Barakat M."/>
            <person name="Ortet P."/>
            <person name="Marechal E."/>
            <person name="Cagnac O."/>
            <person name="Amato A."/>
        </authorList>
    </citation>
    <scope>NUCLEOTIDE SEQUENCE [LARGE SCALE GENOMIC DNA]</scope>
</reference>
<evidence type="ECO:0000313" key="1">
    <source>
        <dbReference type="EMBL" id="GBG32212.1"/>
    </source>
</evidence>
<proteinExistence type="predicted"/>
<dbReference type="AlphaFoldDB" id="A0A2R5GMT8"/>
<dbReference type="Proteomes" id="UP000241890">
    <property type="component" value="Unassembled WGS sequence"/>
</dbReference>
<organism evidence="1 2">
    <name type="scientific">Hondaea fermentalgiana</name>
    <dbReference type="NCBI Taxonomy" id="2315210"/>
    <lineage>
        <taxon>Eukaryota</taxon>
        <taxon>Sar</taxon>
        <taxon>Stramenopiles</taxon>
        <taxon>Bigyra</taxon>
        <taxon>Labyrinthulomycetes</taxon>
        <taxon>Thraustochytrida</taxon>
        <taxon>Thraustochytriidae</taxon>
        <taxon>Hondaea</taxon>
    </lineage>
</organism>